<dbReference type="AlphaFoldDB" id="A0AAW5B606"/>
<accession>A0AAW5B606</accession>
<comment type="caution">
    <text evidence="2">The sequence shown here is derived from an EMBL/GenBank/DDBJ whole genome shotgun (WGS) entry which is preliminary data.</text>
</comment>
<keyword evidence="1" id="KW-1133">Transmembrane helix</keyword>
<evidence type="ECO:0000313" key="3">
    <source>
        <dbReference type="Proteomes" id="UP001199631"/>
    </source>
</evidence>
<evidence type="ECO:0008006" key="4">
    <source>
        <dbReference type="Google" id="ProtNLM"/>
    </source>
</evidence>
<dbReference type="EMBL" id="JAIFZM010000003">
    <property type="protein sequence ID" value="MCG3418624.1"/>
    <property type="molecule type" value="Genomic_DNA"/>
</dbReference>
<dbReference type="Proteomes" id="UP001199631">
    <property type="component" value="Unassembled WGS sequence"/>
</dbReference>
<keyword evidence="1" id="KW-0472">Membrane</keyword>
<keyword evidence="3" id="KW-1185">Reference proteome</keyword>
<gene>
    <name evidence="2" type="ORF">K3T81_05625</name>
</gene>
<evidence type="ECO:0000313" key="2">
    <source>
        <dbReference type="EMBL" id="MCG3418624.1"/>
    </source>
</evidence>
<feature type="transmembrane region" description="Helical" evidence="1">
    <location>
        <begin position="6"/>
        <end position="23"/>
    </location>
</feature>
<evidence type="ECO:0000256" key="1">
    <source>
        <dbReference type="SAM" id="Phobius"/>
    </source>
</evidence>
<dbReference type="RefSeq" id="WP_238018769.1">
    <property type="nucleotide sequence ID" value="NZ_JAIFZM010000003.1"/>
</dbReference>
<feature type="transmembrane region" description="Helical" evidence="1">
    <location>
        <begin position="35"/>
        <end position="57"/>
    </location>
</feature>
<name>A0AAW5B606_9BACI</name>
<organism evidence="2 3">
    <name type="scientific">Oceanobacillus jordanicus</name>
    <dbReference type="NCBI Taxonomy" id="2867266"/>
    <lineage>
        <taxon>Bacteria</taxon>
        <taxon>Bacillati</taxon>
        <taxon>Bacillota</taxon>
        <taxon>Bacilli</taxon>
        <taxon>Bacillales</taxon>
        <taxon>Bacillaceae</taxon>
        <taxon>Oceanobacillus</taxon>
    </lineage>
</organism>
<keyword evidence="1" id="KW-0812">Transmembrane</keyword>
<protein>
    <recommendedName>
        <fullName evidence="4">Cardiolipin synthase N-terminal domain-containing protein</fullName>
    </recommendedName>
</protein>
<sequence length="58" mass="6633">MGWIAVMVLVLVSITVDVLWIDIERKRWSWLNNSTKLQLAIFLGAFSVVSGVIYYVMS</sequence>
<proteinExistence type="predicted"/>
<reference evidence="2 3" key="1">
    <citation type="journal article" date="2022" name="Evol. Bioinform. Online">
        <title>Draft Genome Sequence of Oceanobacillus jordanicus Strain GSFE11, a Halotolerant Plant Growth-Promoting Bacterial Endophyte Isolated From the Jordan Valley.</title>
        <authorList>
            <person name="Alhindi T."/>
            <person name="Albdaiwi R."/>
        </authorList>
    </citation>
    <scope>NUCLEOTIDE SEQUENCE [LARGE SCALE GENOMIC DNA]</scope>
    <source>
        <strain evidence="2 3">GSFE11</strain>
    </source>
</reference>